<sequence length="613" mass="66566">MAASPAPLGGHPRVQRPHLSKMERMVVTMQDPDQGVRMRSQRLLVTVIPHAVNGSDIVEWLMQKYSIAEDEALHLGSLLVQHGYLYPLRDPRRLELRPDETPYRFQVSLDWEQTPYFWTSTLWPAAELDYAIYLAKKNIRKQGALVDHEKEHYQQLHRKINHAWDLVMMQAREQLRAAKQRRKGDRLVIACQEQTYWLVNRPPPGAPSVLEQGPGRGPCTAGRVPMTKTLDFYRREVECLRRALGRARVKSSTCLEAYLKFSSQHGPHDPIMSGCLPSNPWVTDDDAYWAMNAPSAAVPTRLRVEQWAFSFRELLEDPVGRAHFMDFLGKEFSAENLSFWEACEELRHGGQAQVPALVDAAYQLPAPAQAVPGPRRRPLGQHRQPDDGADSGGPDPAPPPRAGRRPEAHLPADEKGLLPALLEVRLVQRPAGRGCGAPGDQATVSQAVPGAVGGGPVAKRSGPFSPAGCSRSRGSPGTPAPALLSFPPRPLGSPWVEMVMGRPRGPGGGGTIWPLSAAPPRALAAAETRCAGVPAGPEHPGPAASCSLVTPSLGALIPRAGVPCAETRWQVRCPVLAPTRPETPGAVRWSPAGAPACRGPCPPAGPACLHGFS</sequence>
<feature type="region of interest" description="Disordered" evidence="2">
    <location>
        <begin position="368"/>
        <end position="415"/>
    </location>
</feature>
<dbReference type="Gene3D" id="4.10.260.10">
    <property type="entry name" value="Transducin (heterotrimeric G protein), gamma chain"/>
    <property type="match status" value="1"/>
</dbReference>
<evidence type="ECO:0000313" key="5">
    <source>
        <dbReference type="Proteomes" id="UP001652663"/>
    </source>
</evidence>
<dbReference type="SUPFAM" id="SSF48097">
    <property type="entry name" value="Regulator of G-protein signaling, RGS"/>
    <property type="match status" value="1"/>
</dbReference>
<dbReference type="CDD" id="cd00068">
    <property type="entry name" value="GGL"/>
    <property type="match status" value="1"/>
</dbReference>
<dbReference type="InterPro" id="IPR015898">
    <property type="entry name" value="G-protein_gamma-like_dom"/>
</dbReference>
<dbReference type="InterPro" id="IPR036388">
    <property type="entry name" value="WH-like_DNA-bd_sf"/>
</dbReference>
<name>A0ABM4RIR2_BOSIN</name>
<dbReference type="PROSITE" id="PS50186">
    <property type="entry name" value="DEP"/>
    <property type="match status" value="1"/>
</dbReference>
<evidence type="ECO:0000313" key="7">
    <source>
        <dbReference type="RefSeq" id="XP_070635432.1"/>
    </source>
</evidence>
<dbReference type="Pfam" id="PF00610">
    <property type="entry name" value="DEP"/>
    <property type="match status" value="1"/>
</dbReference>
<evidence type="ECO:0000259" key="4">
    <source>
        <dbReference type="PROSITE" id="PS50186"/>
    </source>
</evidence>
<dbReference type="InterPro" id="IPR016137">
    <property type="entry name" value="RGS"/>
</dbReference>
<dbReference type="SUPFAM" id="SSF48670">
    <property type="entry name" value="Transducin (heterotrimeric G protein), gamma chain"/>
    <property type="match status" value="1"/>
</dbReference>
<feature type="region of interest" description="Disordered" evidence="2">
    <location>
        <begin position="433"/>
        <end position="486"/>
    </location>
</feature>
<dbReference type="InterPro" id="IPR044926">
    <property type="entry name" value="RGS_subdomain_2"/>
</dbReference>
<dbReference type="SUPFAM" id="SSF46785">
    <property type="entry name" value="Winged helix' DNA-binding domain"/>
    <property type="match status" value="1"/>
</dbReference>
<dbReference type="Gene3D" id="1.10.1240.60">
    <property type="match status" value="1"/>
</dbReference>
<keyword evidence="1" id="KW-0734">Signal transduction inhibitor</keyword>
<gene>
    <name evidence="6 7" type="primary">RGS11</name>
</gene>
<dbReference type="Pfam" id="PF00631">
    <property type="entry name" value="G-gamma"/>
    <property type="match status" value="1"/>
</dbReference>
<organism evidence="5 6">
    <name type="scientific">Bos indicus</name>
    <name type="common">Zebu</name>
    <dbReference type="NCBI Taxonomy" id="9915"/>
    <lineage>
        <taxon>Eukaryota</taxon>
        <taxon>Metazoa</taxon>
        <taxon>Chordata</taxon>
        <taxon>Craniata</taxon>
        <taxon>Vertebrata</taxon>
        <taxon>Euteleostomi</taxon>
        <taxon>Mammalia</taxon>
        <taxon>Eutheria</taxon>
        <taxon>Laurasiatheria</taxon>
        <taxon>Artiodactyla</taxon>
        <taxon>Ruminantia</taxon>
        <taxon>Pecora</taxon>
        <taxon>Bovidae</taxon>
        <taxon>Bovinae</taxon>
        <taxon>Bos</taxon>
    </lineage>
</organism>
<dbReference type="Pfam" id="PF18148">
    <property type="entry name" value="RGS_DHEX"/>
    <property type="match status" value="1"/>
</dbReference>
<dbReference type="PROSITE" id="PS50132">
    <property type="entry name" value="RGS"/>
    <property type="match status" value="1"/>
</dbReference>
<dbReference type="SMART" id="SM01224">
    <property type="entry name" value="G_gamma"/>
    <property type="match status" value="1"/>
</dbReference>
<evidence type="ECO:0000256" key="1">
    <source>
        <dbReference type="ARBA" id="ARBA00022700"/>
    </source>
</evidence>
<dbReference type="InterPro" id="IPR036390">
    <property type="entry name" value="WH_DNA-bd_sf"/>
</dbReference>
<proteinExistence type="predicted"/>
<protein>
    <submittedName>
        <fullName evidence="6 7">Regulator of G-protein signaling 11 isoform X1</fullName>
    </submittedName>
</protein>
<dbReference type="SMART" id="SM00049">
    <property type="entry name" value="DEP"/>
    <property type="match status" value="1"/>
</dbReference>
<dbReference type="InterPro" id="IPR047016">
    <property type="entry name" value="RGS6/7/9/11"/>
</dbReference>
<accession>A0ABM4RIR2</accession>
<dbReference type="GeneID" id="109578509"/>
<dbReference type="Proteomes" id="UP001652663">
    <property type="component" value="Chromosome 25"/>
</dbReference>
<dbReference type="InterPro" id="IPR000591">
    <property type="entry name" value="DEP_dom"/>
</dbReference>
<keyword evidence="5" id="KW-1185">Reference proteome</keyword>
<dbReference type="Gene3D" id="1.10.167.10">
    <property type="entry name" value="Regulator of G-protein Signalling 4, domain 2"/>
    <property type="match status" value="1"/>
</dbReference>
<dbReference type="PRINTS" id="PR01301">
    <property type="entry name" value="RGSPROTEIN"/>
</dbReference>
<dbReference type="Gene3D" id="1.10.10.10">
    <property type="entry name" value="Winged helix-like DNA-binding domain superfamily/Winged helix DNA-binding domain"/>
    <property type="match status" value="1"/>
</dbReference>
<reference evidence="6 7" key="1">
    <citation type="submission" date="2025-05" db="UniProtKB">
        <authorList>
            <consortium name="RefSeq"/>
        </authorList>
    </citation>
    <scope>IDENTIFICATION</scope>
    <source>
        <tissue evidence="6 7">Blood</tissue>
    </source>
</reference>
<dbReference type="InterPro" id="IPR047017">
    <property type="entry name" value="RGS6/7/9/11_DHEX_sf"/>
</dbReference>
<feature type="domain" description="DEP" evidence="4">
    <location>
        <begin position="32"/>
        <end position="107"/>
    </location>
</feature>
<dbReference type="SMART" id="SM00315">
    <property type="entry name" value="RGS"/>
    <property type="match status" value="1"/>
</dbReference>
<dbReference type="PANTHER" id="PTHR45746">
    <property type="entry name" value="LP21163P"/>
    <property type="match status" value="1"/>
</dbReference>
<evidence type="ECO:0000256" key="2">
    <source>
        <dbReference type="SAM" id="MobiDB-lite"/>
    </source>
</evidence>
<feature type="domain" description="RGS" evidence="3">
    <location>
        <begin position="310"/>
        <end position="347"/>
    </location>
</feature>
<dbReference type="Pfam" id="PF00615">
    <property type="entry name" value="RGS"/>
    <property type="match status" value="1"/>
</dbReference>
<feature type="region of interest" description="Disordered" evidence="2">
    <location>
        <begin position="1"/>
        <end position="21"/>
    </location>
</feature>
<feature type="compositionally biased region" description="Basic and acidic residues" evidence="2">
    <location>
        <begin position="404"/>
        <end position="415"/>
    </location>
</feature>
<evidence type="ECO:0000313" key="6">
    <source>
        <dbReference type="RefSeq" id="XP_070635431.1"/>
    </source>
</evidence>
<dbReference type="CDD" id="cd04450">
    <property type="entry name" value="DEP_RGS7-like"/>
    <property type="match status" value="1"/>
</dbReference>
<dbReference type="InterPro" id="IPR036305">
    <property type="entry name" value="RGS_sf"/>
</dbReference>
<dbReference type="RefSeq" id="XP_070635432.1">
    <property type="nucleotide sequence ID" value="XM_070779331.1"/>
</dbReference>
<dbReference type="PANTHER" id="PTHR45746:SF3">
    <property type="entry name" value="REGULATOR OF G-PROTEIN SIGNALING 11"/>
    <property type="match status" value="1"/>
</dbReference>
<evidence type="ECO:0000259" key="3">
    <source>
        <dbReference type="PROSITE" id="PS50132"/>
    </source>
</evidence>
<dbReference type="SMART" id="SM00224">
    <property type="entry name" value="GGL"/>
    <property type="match status" value="1"/>
</dbReference>
<dbReference type="InterPro" id="IPR036284">
    <property type="entry name" value="GGL_sf"/>
</dbReference>
<dbReference type="RefSeq" id="XP_070635431.1">
    <property type="nucleotide sequence ID" value="XM_070779330.1"/>
</dbReference>
<dbReference type="InterPro" id="IPR040759">
    <property type="entry name" value="RGS_DHEX"/>
</dbReference>